<gene>
    <name evidence="4" type="ORF">A2892_05375</name>
</gene>
<dbReference type="GO" id="GO:0009089">
    <property type="term" value="P:lysine biosynthetic process via diaminopimelate"/>
    <property type="evidence" value="ECO:0007669"/>
    <property type="project" value="TreeGrafter"/>
</dbReference>
<comment type="cofactor">
    <cofactor evidence="1">
        <name>pyridoxal 5'-phosphate</name>
        <dbReference type="ChEBI" id="CHEBI:597326"/>
    </cofactor>
</comment>
<dbReference type="InterPro" id="IPR022644">
    <property type="entry name" value="De-COase2_N"/>
</dbReference>
<dbReference type="GO" id="GO:0008836">
    <property type="term" value="F:diaminopimelate decarboxylase activity"/>
    <property type="evidence" value="ECO:0007669"/>
    <property type="project" value="TreeGrafter"/>
</dbReference>
<dbReference type="PROSITE" id="PS00879">
    <property type="entry name" value="ODR_DC_2_2"/>
    <property type="match status" value="1"/>
</dbReference>
<dbReference type="InterPro" id="IPR022657">
    <property type="entry name" value="De-COase2_CS"/>
</dbReference>
<feature type="domain" description="Orn/DAP/Arg decarboxylase 2 N-terminal" evidence="3">
    <location>
        <begin position="33"/>
        <end position="304"/>
    </location>
</feature>
<dbReference type="Proteomes" id="UP000176404">
    <property type="component" value="Unassembled WGS sequence"/>
</dbReference>
<evidence type="ECO:0000256" key="2">
    <source>
        <dbReference type="ARBA" id="ARBA00022898"/>
    </source>
</evidence>
<organism evidence="4 5">
    <name type="scientific">Candidatus Woesebacteria bacterium RIFCSPLOWO2_01_FULL_39_10b</name>
    <dbReference type="NCBI Taxonomy" id="1802517"/>
    <lineage>
        <taxon>Bacteria</taxon>
        <taxon>Candidatus Woeseibacteriota</taxon>
    </lineage>
</organism>
<evidence type="ECO:0000259" key="3">
    <source>
        <dbReference type="Pfam" id="PF02784"/>
    </source>
</evidence>
<dbReference type="SUPFAM" id="SSF51419">
    <property type="entry name" value="PLP-binding barrel"/>
    <property type="match status" value="1"/>
</dbReference>
<accession>A0A1F8B773</accession>
<dbReference type="STRING" id="1802517.A2892_05375"/>
<dbReference type="Gene3D" id="2.40.37.10">
    <property type="entry name" value="Lyase, Ornithine Decarboxylase, Chain A, domain 1"/>
    <property type="match status" value="1"/>
</dbReference>
<dbReference type="InterPro" id="IPR029066">
    <property type="entry name" value="PLP-binding_barrel"/>
</dbReference>
<proteinExistence type="predicted"/>
<dbReference type="InterPro" id="IPR000183">
    <property type="entry name" value="Orn/DAP/Arg_de-COase"/>
</dbReference>
<evidence type="ECO:0000313" key="5">
    <source>
        <dbReference type="Proteomes" id="UP000176404"/>
    </source>
</evidence>
<evidence type="ECO:0000313" key="4">
    <source>
        <dbReference type="EMBL" id="OGM59265.1"/>
    </source>
</evidence>
<dbReference type="PRINTS" id="PR01179">
    <property type="entry name" value="ODADCRBXLASE"/>
</dbReference>
<dbReference type="InterPro" id="IPR009006">
    <property type="entry name" value="Ala_racemase/Decarboxylase_C"/>
</dbReference>
<dbReference type="EMBL" id="MGHD01000022">
    <property type="protein sequence ID" value="OGM59265.1"/>
    <property type="molecule type" value="Genomic_DNA"/>
</dbReference>
<keyword evidence="2" id="KW-0663">Pyridoxal phosphate</keyword>
<dbReference type="Gene3D" id="3.20.20.10">
    <property type="entry name" value="Alanine racemase"/>
    <property type="match status" value="1"/>
</dbReference>
<dbReference type="AlphaFoldDB" id="A0A1F8B773"/>
<reference evidence="4 5" key="1">
    <citation type="journal article" date="2016" name="Nat. Commun.">
        <title>Thousands of microbial genomes shed light on interconnected biogeochemical processes in an aquifer system.</title>
        <authorList>
            <person name="Anantharaman K."/>
            <person name="Brown C.T."/>
            <person name="Hug L.A."/>
            <person name="Sharon I."/>
            <person name="Castelle C.J."/>
            <person name="Probst A.J."/>
            <person name="Thomas B.C."/>
            <person name="Singh A."/>
            <person name="Wilkins M.J."/>
            <person name="Karaoz U."/>
            <person name="Brodie E.L."/>
            <person name="Williams K.H."/>
            <person name="Hubbard S.S."/>
            <person name="Banfield J.F."/>
        </authorList>
    </citation>
    <scope>NUCLEOTIDE SEQUENCE [LARGE SCALE GENOMIC DNA]</scope>
</reference>
<dbReference type="PANTHER" id="PTHR43727">
    <property type="entry name" value="DIAMINOPIMELATE DECARBOXYLASE"/>
    <property type="match status" value="1"/>
</dbReference>
<dbReference type="PANTHER" id="PTHR43727:SF2">
    <property type="entry name" value="GROUP IV DECARBOXYLASE"/>
    <property type="match status" value="1"/>
</dbReference>
<comment type="caution">
    <text evidence="4">The sequence shown here is derived from an EMBL/GenBank/DDBJ whole genome shotgun (WGS) entry which is preliminary data.</text>
</comment>
<name>A0A1F8B773_9BACT</name>
<sequence length="436" mass="49287">MRNALTSKEAIKLVKKYGSPLFVTRQEAMLENIYNYFKYFKAYKGEFCLCYSAKTNPIVALLKIFREESVLAEVCSMLDIESSTLAGYKGGEIIFDGLVKTSEELDKAVKFGFRIINVETFDEVRQIENICQKHKKRANIGIRLTFPSLRVGLKSLLGISYDRFGLEADGAELKEILEFVQKSRYLKLIGVHCHTGSNQKSAKRYLVGIDALTDLMVKLKSEYGFEVEIINLGGGLGVENITAYKVTDIALNSLKSFLKLDINYKNTSLNFESLGKEIVDYLEKKLEEKGLKYPTLMLEPGRSLIGNTTDLISTVITRKETKHNNWLIIDAGTNLMPILTLYSEYHEVDVLTKNKEKKRTSIAGPLLYSSDIVLTNRMLKQGSSNDLVIIRNTGAYFSCQSNQFLQPRAATVLTKGRSSRVVQRRETVKDILVRDI</sequence>
<evidence type="ECO:0000256" key="1">
    <source>
        <dbReference type="ARBA" id="ARBA00001933"/>
    </source>
</evidence>
<protein>
    <recommendedName>
        <fullName evidence="3">Orn/DAP/Arg decarboxylase 2 N-terminal domain-containing protein</fullName>
    </recommendedName>
</protein>
<dbReference type="SUPFAM" id="SSF50621">
    <property type="entry name" value="Alanine racemase C-terminal domain-like"/>
    <property type="match status" value="1"/>
</dbReference>
<dbReference type="Pfam" id="PF02784">
    <property type="entry name" value="Orn_Arg_deC_N"/>
    <property type="match status" value="1"/>
</dbReference>